<organism evidence="2 3">
    <name type="scientific">Archangium lansingense</name>
    <dbReference type="NCBI Taxonomy" id="2995310"/>
    <lineage>
        <taxon>Bacteria</taxon>
        <taxon>Pseudomonadati</taxon>
        <taxon>Myxococcota</taxon>
        <taxon>Myxococcia</taxon>
        <taxon>Myxococcales</taxon>
        <taxon>Cystobacterineae</taxon>
        <taxon>Archangiaceae</taxon>
        <taxon>Archangium</taxon>
    </lineage>
</organism>
<accession>A0ABT4AAC3</accession>
<protein>
    <recommendedName>
        <fullName evidence="1">NodB homology domain-containing protein</fullName>
    </recommendedName>
</protein>
<dbReference type="InterPro" id="IPR011330">
    <property type="entry name" value="Glyco_hydro/deAcase_b/a-brl"/>
</dbReference>
<reference evidence="2 3" key="1">
    <citation type="submission" date="2022-11" db="EMBL/GenBank/DDBJ databases">
        <title>Minimal conservation of predation-associated metabolite biosynthetic gene clusters underscores biosynthetic potential of Myxococcota including descriptions for ten novel species: Archangium lansinium sp. nov., Myxococcus landrumus sp. nov., Nannocystis bai.</title>
        <authorList>
            <person name="Ahearne A."/>
            <person name="Stevens C."/>
            <person name="Phillips K."/>
        </authorList>
    </citation>
    <scope>NUCLEOTIDE SEQUENCE [LARGE SCALE GENOMIC DNA]</scope>
    <source>
        <strain evidence="2 3">MIWBW</strain>
    </source>
</reference>
<evidence type="ECO:0000313" key="3">
    <source>
        <dbReference type="Proteomes" id="UP001207654"/>
    </source>
</evidence>
<dbReference type="Proteomes" id="UP001207654">
    <property type="component" value="Unassembled WGS sequence"/>
</dbReference>
<dbReference type="InterPro" id="IPR002509">
    <property type="entry name" value="NODB_dom"/>
</dbReference>
<sequence>MNRKRWIRWAVGTPLVVLGLLVGLWQLSRSWTYQLFGELYPRVETPEKVVALTFDDGPSRGTAS</sequence>
<evidence type="ECO:0000259" key="1">
    <source>
        <dbReference type="PROSITE" id="PS51677"/>
    </source>
</evidence>
<feature type="domain" description="NodB homology" evidence="1">
    <location>
        <begin position="48"/>
        <end position="64"/>
    </location>
</feature>
<evidence type="ECO:0000313" key="2">
    <source>
        <dbReference type="EMBL" id="MCY1078608.1"/>
    </source>
</evidence>
<comment type="caution">
    <text evidence="2">The sequence shown here is derived from an EMBL/GenBank/DDBJ whole genome shotgun (WGS) entry which is preliminary data.</text>
</comment>
<keyword evidence="3" id="KW-1185">Reference proteome</keyword>
<dbReference type="SUPFAM" id="SSF88713">
    <property type="entry name" value="Glycoside hydrolase/deacetylase"/>
    <property type="match status" value="1"/>
</dbReference>
<dbReference type="EMBL" id="JAPNKA010000001">
    <property type="protein sequence ID" value="MCY1078608.1"/>
    <property type="molecule type" value="Genomic_DNA"/>
</dbReference>
<dbReference type="RefSeq" id="WP_267537378.1">
    <property type="nucleotide sequence ID" value="NZ_JAPNKA010000001.1"/>
</dbReference>
<dbReference type="PROSITE" id="PS51677">
    <property type="entry name" value="NODB"/>
    <property type="match status" value="1"/>
</dbReference>
<name>A0ABT4AAC3_9BACT</name>
<gene>
    <name evidence="2" type="ORF">OV287_29480</name>
</gene>
<proteinExistence type="predicted"/>